<comment type="caution">
    <text evidence="4">The sequence shown here is derived from an EMBL/GenBank/DDBJ whole genome shotgun (WGS) entry which is preliminary data.</text>
</comment>
<organism evidence="4">
    <name type="scientific">marine sediment metagenome</name>
    <dbReference type="NCBI Taxonomy" id="412755"/>
    <lineage>
        <taxon>unclassified sequences</taxon>
        <taxon>metagenomes</taxon>
        <taxon>ecological metagenomes</taxon>
    </lineage>
</organism>
<evidence type="ECO:0000313" key="4">
    <source>
        <dbReference type="EMBL" id="GAI12897.1"/>
    </source>
</evidence>
<dbReference type="PANTHER" id="PTHR13326:SF21">
    <property type="entry name" value="PSEUDOURIDYLATE SYNTHASE PUS7L"/>
    <property type="match status" value="1"/>
</dbReference>
<evidence type="ECO:0000256" key="2">
    <source>
        <dbReference type="ARBA" id="ARBA00023235"/>
    </source>
</evidence>
<dbReference type="PROSITE" id="PS50984">
    <property type="entry name" value="TRUD"/>
    <property type="match status" value="1"/>
</dbReference>
<evidence type="ECO:0000256" key="1">
    <source>
        <dbReference type="ARBA" id="ARBA00007953"/>
    </source>
</evidence>
<protein>
    <recommendedName>
        <fullName evidence="3">TRUD domain-containing protein</fullName>
    </recommendedName>
</protein>
<gene>
    <name evidence="4" type="ORF">S06H3_13192</name>
</gene>
<feature type="non-terminal residue" evidence="4">
    <location>
        <position position="1"/>
    </location>
</feature>
<reference evidence="4" key="1">
    <citation type="journal article" date="2014" name="Front. Microbiol.">
        <title>High frequency of phylogenetically diverse reductive dehalogenase-homologous genes in deep subseafloor sedimentary metagenomes.</title>
        <authorList>
            <person name="Kawai M."/>
            <person name="Futagami T."/>
            <person name="Toyoda A."/>
            <person name="Takaki Y."/>
            <person name="Nishi S."/>
            <person name="Hori S."/>
            <person name="Arai W."/>
            <person name="Tsubouchi T."/>
            <person name="Morono Y."/>
            <person name="Uchiyama I."/>
            <person name="Ito T."/>
            <person name="Fujiyama A."/>
            <person name="Inagaki F."/>
            <person name="Takami H."/>
        </authorList>
    </citation>
    <scope>NUCLEOTIDE SEQUENCE</scope>
    <source>
        <strain evidence="4">Expedition CK06-06</strain>
    </source>
</reference>
<dbReference type="InterPro" id="IPR001656">
    <property type="entry name" value="PsdUridine_synth_TruD"/>
</dbReference>
<dbReference type="PANTHER" id="PTHR13326">
    <property type="entry name" value="TRNA PSEUDOURIDINE SYNTHASE D"/>
    <property type="match status" value="1"/>
</dbReference>
<dbReference type="GO" id="GO:0003723">
    <property type="term" value="F:RNA binding"/>
    <property type="evidence" value="ECO:0007669"/>
    <property type="project" value="InterPro"/>
</dbReference>
<dbReference type="GO" id="GO:0001522">
    <property type="term" value="P:pseudouridine synthesis"/>
    <property type="evidence" value="ECO:0007669"/>
    <property type="project" value="InterPro"/>
</dbReference>
<accession>X1L0M8</accession>
<feature type="domain" description="TRUD" evidence="3">
    <location>
        <begin position="1"/>
        <end position="182"/>
    </location>
</feature>
<name>X1L0M8_9ZZZZ</name>
<dbReference type="Gene3D" id="1.10.1510.30">
    <property type="match status" value="1"/>
</dbReference>
<evidence type="ECO:0000259" key="3">
    <source>
        <dbReference type="PROSITE" id="PS50984"/>
    </source>
</evidence>
<dbReference type="InterPro" id="IPR042214">
    <property type="entry name" value="TruD_catalytic"/>
</dbReference>
<dbReference type="Pfam" id="PF01142">
    <property type="entry name" value="TruD"/>
    <property type="match status" value="1"/>
</dbReference>
<dbReference type="GO" id="GO:0009982">
    <property type="term" value="F:pseudouridine synthase activity"/>
    <property type="evidence" value="ECO:0007669"/>
    <property type="project" value="InterPro"/>
</dbReference>
<proteinExistence type="inferred from homology"/>
<dbReference type="InterPro" id="IPR020103">
    <property type="entry name" value="PsdUridine_synth_cat_dom_sf"/>
</dbReference>
<sequence length="234" mass="27476">QRFGSKRPILHKFGKDILLGNYKSAVMCYLGTVSSLENENITRARENLLERDLAGLKEFRRMMPRYYTYERLLARNLDSKHPNYQKSLFSLPRNFLEFAISAYQSFIFNKILSRLLTKDRRLTLEQDIPLPGIELFQQVNHDLDHFEDITAVLIEEKLDSKLIGRKRIIKSFKTKFRRAIVVPKNSKFKQSSDGFHFEFSLQKGCYATALINQLFKSEIDQIVLKFPESVNWGE</sequence>
<dbReference type="InterPro" id="IPR011760">
    <property type="entry name" value="PsdUridine_synth_TruD_insert"/>
</dbReference>
<keyword evidence="2" id="KW-0413">Isomerase</keyword>
<comment type="similarity">
    <text evidence="1">Belongs to the pseudouridine synthase TruD family.</text>
</comment>
<dbReference type="AlphaFoldDB" id="X1L0M8"/>
<dbReference type="Gene3D" id="3.30.2350.20">
    <property type="entry name" value="TruD, catalytic domain"/>
    <property type="match status" value="1"/>
</dbReference>
<dbReference type="SUPFAM" id="SSF55120">
    <property type="entry name" value="Pseudouridine synthase"/>
    <property type="match status" value="1"/>
</dbReference>
<dbReference type="EMBL" id="BARV01006438">
    <property type="protein sequence ID" value="GAI12897.1"/>
    <property type="molecule type" value="Genomic_DNA"/>
</dbReference>